<protein>
    <submittedName>
        <fullName evidence="10">Condensin complex subunit 3</fullName>
    </submittedName>
</protein>
<dbReference type="GO" id="GO:0007076">
    <property type="term" value="P:mitotic chromosome condensation"/>
    <property type="evidence" value="ECO:0007669"/>
    <property type="project" value="InterPro"/>
</dbReference>
<comment type="caution">
    <text evidence="10">The sequence shown here is derived from an EMBL/GenBank/DDBJ whole genome shotgun (WGS) entry which is preliminary data.</text>
</comment>
<feature type="region of interest" description="Disordered" evidence="8">
    <location>
        <begin position="1044"/>
        <end position="1071"/>
    </location>
</feature>
<reference evidence="10" key="1">
    <citation type="submission" date="2020-01" db="EMBL/GenBank/DDBJ databases">
        <title>Genome sequence of Kobresia littledalei, the first chromosome-level genome in the family Cyperaceae.</title>
        <authorList>
            <person name="Qu G."/>
        </authorList>
    </citation>
    <scope>NUCLEOTIDE SEQUENCE</scope>
    <source>
        <strain evidence="10">C.B.Clarke</strain>
        <tissue evidence="10">Leaf</tissue>
    </source>
</reference>
<dbReference type="Proteomes" id="UP000623129">
    <property type="component" value="Unassembled WGS sequence"/>
</dbReference>
<accession>A0A833VAX0</accession>
<evidence type="ECO:0000256" key="4">
    <source>
        <dbReference type="ARBA" id="ARBA00022618"/>
    </source>
</evidence>
<evidence type="ECO:0000313" key="11">
    <source>
        <dbReference type="Proteomes" id="UP000623129"/>
    </source>
</evidence>
<evidence type="ECO:0000256" key="8">
    <source>
        <dbReference type="SAM" id="MobiDB-lite"/>
    </source>
</evidence>
<feature type="compositionally biased region" description="Pro residues" evidence="8">
    <location>
        <begin position="969"/>
        <end position="978"/>
    </location>
</feature>
<dbReference type="InterPro" id="IPR016024">
    <property type="entry name" value="ARM-type_fold"/>
</dbReference>
<dbReference type="AlphaFoldDB" id="A0A833VAX0"/>
<feature type="region of interest" description="Disordered" evidence="8">
    <location>
        <begin position="966"/>
        <end position="1017"/>
    </location>
</feature>
<keyword evidence="11" id="KW-1185">Reference proteome</keyword>
<dbReference type="InterPro" id="IPR027165">
    <property type="entry name" value="CND3"/>
</dbReference>
<dbReference type="OrthoDB" id="27187at2759"/>
<keyword evidence="6" id="KW-0226">DNA condensation</keyword>
<evidence type="ECO:0000256" key="3">
    <source>
        <dbReference type="ARBA" id="ARBA00022454"/>
    </source>
</evidence>
<dbReference type="GO" id="GO:0000793">
    <property type="term" value="C:condensed chromosome"/>
    <property type="evidence" value="ECO:0007669"/>
    <property type="project" value="TreeGrafter"/>
</dbReference>
<feature type="domain" description="Nuclear condensin complex subunit 3 C-terminal" evidence="9">
    <location>
        <begin position="521"/>
        <end position="745"/>
    </location>
</feature>
<dbReference type="Pfam" id="PF12719">
    <property type="entry name" value="Cnd3"/>
    <property type="match status" value="1"/>
</dbReference>
<comment type="similarity">
    <text evidence="2">Belongs to the CND3 (condensin subunit 3) family.</text>
</comment>
<keyword evidence="7" id="KW-0131">Cell cycle</keyword>
<sequence>MADATESEAEQRLSGEIRRILDESRQSQALHNRKLKELASLHRSSPADLFFRAFFGALAPLFDFPRRTICAERSVRFAASFVSLISGKSGGTVDPENPFLEQFLRLLLSGACSAHRPARFRSCQIISEIIMRLPDNAEVSDEAWDEVIEGMKVRIGDKIPGIRAFAVRALSRFADDESDIVDLFLEALPVEQNPDVRKTIILSLPPSSATLEVIVEATLDVSGLVRRAAHCVLASKFPLQALSIKHRTMLLNRGLKDRSPPVVKECLRMLKEEWLMKCCGGDPVALLKYLDVETYESVGEAVMEAFLNDGVVHIQEGQSIREYISSENQSEAECTPTIRLISPEAALYWKVVCKHLHAEAQAKGTDAATTTGTEAAVYASEASDKNDLLERVLPGSISDYVALVKAHLSAGPNYHFVSRQLLLLGTMLDFSDSTNRKTASAFLRELLLVPPECEADEFGIEISVGDGLSLGGDREWARAMSELAKKVHASTGEFEEVLTHIIEEQVRPCRERTANFTEWMHCLSLVGFLLENIDGLWILRGKAIGATELLNSLLLPAAKQTAMDVQRSALRYLGLFGMLERRPSTELVRQLYQSFIKGSPPVSAMACKALLDLVAWHGPHELNKAIGLDPDVKKTSISPVHTSDCGEDACIDVLDLLYSGFDRDDSELEFEGGAEESIIAVLGEGFAKLLLLCENYPSISVELCSVILSKLITLYFSEESGEFQRLRQCLSIFFEHFPALSHDNKASNKAPKCFQYALRMFLFLQSNNPKSPKLQSSFVGPFFPFLFQRCVSCAFLPVLRRMWPGMFGNNGGSSIVVSKLRKRAALAARFMLQMMQTPLFSKDNEEHSEDCFDCGEEGLAIRIAVEVACCRERAAAAKAYISTLCKMLSMLRFRASEQKAIKFLRGMLNVLICRVYTNKDLVKDLTKFGTVLKTLDKCPSEDLPDEEVIALLEKLGIQGGIQWDINMVPPTPVPPSAKAPPSRARTRCRQNSSDDGNSDMDDDGRADGSNSYLDVPSTNHVLVTPSLASMRSQRASKTAALAKMAAKSTAFQSLDSDDDLDAQSGLTDEDS</sequence>
<feature type="compositionally biased region" description="Acidic residues" evidence="8">
    <location>
        <begin position="1055"/>
        <end position="1071"/>
    </location>
</feature>
<gene>
    <name evidence="10" type="ORF">FCM35_KLT02947</name>
</gene>
<name>A0A833VAX0_9POAL</name>
<dbReference type="PANTHER" id="PTHR14418">
    <property type="entry name" value="CONDENSIN COMPLEX SUBUNIT 3-RELATED"/>
    <property type="match status" value="1"/>
</dbReference>
<keyword evidence="4" id="KW-0132">Cell division</keyword>
<evidence type="ECO:0000256" key="6">
    <source>
        <dbReference type="ARBA" id="ARBA00023067"/>
    </source>
</evidence>
<dbReference type="GO" id="GO:0000796">
    <property type="term" value="C:condensin complex"/>
    <property type="evidence" value="ECO:0007669"/>
    <property type="project" value="InterPro"/>
</dbReference>
<evidence type="ECO:0000256" key="2">
    <source>
        <dbReference type="ARBA" id="ARBA00006533"/>
    </source>
</evidence>
<evidence type="ECO:0000313" key="10">
    <source>
        <dbReference type="EMBL" id="KAF3331541.1"/>
    </source>
</evidence>
<proteinExistence type="inferred from homology"/>
<dbReference type="InterPro" id="IPR025977">
    <property type="entry name" value="Cnd3_C"/>
</dbReference>
<dbReference type="Gene3D" id="1.25.10.10">
    <property type="entry name" value="Leucine-rich Repeat Variant"/>
    <property type="match status" value="1"/>
</dbReference>
<comment type="subcellular location">
    <subcellularLocation>
        <location evidence="1">Chromosome</location>
    </subcellularLocation>
</comment>
<feature type="compositionally biased region" description="Low complexity" evidence="8">
    <location>
        <begin position="1044"/>
        <end position="1054"/>
    </location>
</feature>
<dbReference type="SUPFAM" id="SSF48371">
    <property type="entry name" value="ARM repeat"/>
    <property type="match status" value="1"/>
</dbReference>
<dbReference type="InterPro" id="IPR011989">
    <property type="entry name" value="ARM-like"/>
</dbReference>
<evidence type="ECO:0000259" key="9">
    <source>
        <dbReference type="Pfam" id="PF12719"/>
    </source>
</evidence>
<dbReference type="PANTHER" id="PTHR14418:SF5">
    <property type="entry name" value="CONDENSIN COMPLEX SUBUNIT 3"/>
    <property type="match status" value="1"/>
</dbReference>
<evidence type="ECO:0000256" key="1">
    <source>
        <dbReference type="ARBA" id="ARBA00004286"/>
    </source>
</evidence>
<organism evidence="10 11">
    <name type="scientific">Carex littledalei</name>
    <dbReference type="NCBI Taxonomy" id="544730"/>
    <lineage>
        <taxon>Eukaryota</taxon>
        <taxon>Viridiplantae</taxon>
        <taxon>Streptophyta</taxon>
        <taxon>Embryophyta</taxon>
        <taxon>Tracheophyta</taxon>
        <taxon>Spermatophyta</taxon>
        <taxon>Magnoliopsida</taxon>
        <taxon>Liliopsida</taxon>
        <taxon>Poales</taxon>
        <taxon>Cyperaceae</taxon>
        <taxon>Cyperoideae</taxon>
        <taxon>Cariceae</taxon>
        <taxon>Carex</taxon>
        <taxon>Carex subgen. Euthyceras</taxon>
    </lineage>
</organism>
<dbReference type="EMBL" id="SWLB01000012">
    <property type="protein sequence ID" value="KAF3331541.1"/>
    <property type="molecule type" value="Genomic_DNA"/>
</dbReference>
<keyword evidence="3" id="KW-0158">Chromosome</keyword>
<dbReference type="GO" id="GO:0051301">
    <property type="term" value="P:cell division"/>
    <property type="evidence" value="ECO:0007669"/>
    <property type="project" value="UniProtKB-KW"/>
</dbReference>
<evidence type="ECO:0000256" key="5">
    <source>
        <dbReference type="ARBA" id="ARBA00022776"/>
    </source>
</evidence>
<evidence type="ECO:0000256" key="7">
    <source>
        <dbReference type="ARBA" id="ARBA00023306"/>
    </source>
</evidence>
<keyword evidence="5" id="KW-0498">Mitosis</keyword>